<dbReference type="Proteomes" id="UP000010408">
    <property type="component" value="Unassembled WGS sequence"/>
</dbReference>
<dbReference type="EMBL" id="AMEQ01000024">
    <property type="protein sequence ID" value="EKY01795.1"/>
    <property type="molecule type" value="Genomic_DNA"/>
</dbReference>
<protein>
    <recommendedName>
        <fullName evidence="3">Lipoprotein</fullName>
    </recommendedName>
</protein>
<dbReference type="HOGENOM" id="CLU_1538683_0_0_10"/>
<gene>
    <name evidence="1" type="ORF">HMPREF9134_00855</name>
</gene>
<evidence type="ECO:0000313" key="2">
    <source>
        <dbReference type="Proteomes" id="UP000010408"/>
    </source>
</evidence>
<evidence type="ECO:0000313" key="1">
    <source>
        <dbReference type="EMBL" id="EKY01795.1"/>
    </source>
</evidence>
<accession>L1NEV7</accession>
<dbReference type="PROSITE" id="PS51257">
    <property type="entry name" value="PROKAR_LIPOPROTEIN"/>
    <property type="match status" value="1"/>
</dbReference>
<dbReference type="AlphaFoldDB" id="L1NEV7"/>
<evidence type="ECO:0008006" key="3">
    <source>
        <dbReference type="Google" id="ProtNLM"/>
    </source>
</evidence>
<name>L1NEV7_9PORP</name>
<dbReference type="RefSeq" id="WP_005469167.1">
    <property type="nucleotide sequence ID" value="NZ_KB291045.1"/>
</dbReference>
<dbReference type="PATRIC" id="fig|1127696.3.peg.774"/>
<reference evidence="1 2" key="1">
    <citation type="submission" date="2012-05" db="EMBL/GenBank/DDBJ databases">
        <authorList>
            <person name="Weinstock G."/>
            <person name="Sodergren E."/>
            <person name="Lobos E.A."/>
            <person name="Fulton L."/>
            <person name="Fulton R."/>
            <person name="Courtney L."/>
            <person name="Fronick C."/>
            <person name="O'Laughlin M."/>
            <person name="Godfrey J."/>
            <person name="Wilson R.M."/>
            <person name="Miner T."/>
            <person name="Farmer C."/>
            <person name="Delehaunty K."/>
            <person name="Cordes M."/>
            <person name="Minx P."/>
            <person name="Tomlinson C."/>
            <person name="Chen J."/>
            <person name="Wollam A."/>
            <person name="Pepin K.H."/>
            <person name="Bhonagiri V."/>
            <person name="Zhang X."/>
            <person name="Suruliraj S."/>
            <person name="Warren W."/>
            <person name="Mitreva M."/>
            <person name="Mardis E.R."/>
            <person name="Wilson R.K."/>
        </authorList>
    </citation>
    <scope>NUCLEOTIDE SEQUENCE [LARGE SCALE GENOMIC DNA]</scope>
    <source>
        <strain evidence="1 2">F0037</strain>
    </source>
</reference>
<comment type="caution">
    <text evidence="1">The sequence shown here is derived from an EMBL/GenBank/DDBJ whole genome shotgun (WGS) entry which is preliminary data.</text>
</comment>
<organism evidence="1 2">
    <name type="scientific">Porphyromonas catoniae F0037</name>
    <dbReference type="NCBI Taxonomy" id="1127696"/>
    <lineage>
        <taxon>Bacteria</taxon>
        <taxon>Pseudomonadati</taxon>
        <taxon>Bacteroidota</taxon>
        <taxon>Bacteroidia</taxon>
        <taxon>Bacteroidales</taxon>
        <taxon>Porphyromonadaceae</taxon>
        <taxon>Porphyromonas</taxon>
    </lineage>
</organism>
<sequence>MKRNLLGSLMLLILALVGLYSCSDGKIQKDIIGEWRGDAALLNALGTKGKESATFHRFDAKFNEDKTVDFTMNFTVKTRESGMDIVLKTTFHLIGTYSITGGALFLTVDEGKTYAQVEEYLINGMDFMKVTAEDSDSIDCEDLEPARKAALQEMEKTIAASFIEEFGTGKNAFATDLKVRDGVLSMKDPDFGTMTLTRK</sequence>
<dbReference type="STRING" id="1127696.HMPREF9134_00855"/>
<proteinExistence type="predicted"/>